<dbReference type="Gene3D" id="1.10.10.60">
    <property type="entry name" value="Homeodomain-like"/>
    <property type="match status" value="1"/>
</dbReference>
<dbReference type="Pfam" id="PF12833">
    <property type="entry name" value="HTH_18"/>
    <property type="match status" value="1"/>
</dbReference>
<organism evidence="5 6">
    <name type="scientific">Shewanella vesiculosa</name>
    <dbReference type="NCBI Taxonomy" id="518738"/>
    <lineage>
        <taxon>Bacteria</taxon>
        <taxon>Pseudomonadati</taxon>
        <taxon>Pseudomonadota</taxon>
        <taxon>Gammaproteobacteria</taxon>
        <taxon>Alteromonadales</taxon>
        <taxon>Shewanellaceae</taxon>
        <taxon>Shewanella</taxon>
    </lineage>
</organism>
<keyword evidence="1" id="KW-0805">Transcription regulation</keyword>
<evidence type="ECO:0000256" key="1">
    <source>
        <dbReference type="ARBA" id="ARBA00023015"/>
    </source>
</evidence>
<dbReference type="Proteomes" id="UP001477278">
    <property type="component" value="Unassembled WGS sequence"/>
</dbReference>
<dbReference type="EMBL" id="JBDPZN010000002">
    <property type="protein sequence ID" value="MEO3682173.1"/>
    <property type="molecule type" value="Genomic_DNA"/>
</dbReference>
<proteinExistence type="predicted"/>
<gene>
    <name evidence="5" type="ORF">ABHN84_07675</name>
</gene>
<evidence type="ECO:0000256" key="2">
    <source>
        <dbReference type="ARBA" id="ARBA00023125"/>
    </source>
</evidence>
<comment type="caution">
    <text evidence="5">The sequence shown here is derived from an EMBL/GenBank/DDBJ whole genome shotgun (WGS) entry which is preliminary data.</text>
</comment>
<keyword evidence="6" id="KW-1185">Reference proteome</keyword>
<evidence type="ECO:0000313" key="5">
    <source>
        <dbReference type="EMBL" id="MEO3682173.1"/>
    </source>
</evidence>
<dbReference type="RefSeq" id="WP_182697349.1">
    <property type="nucleotide sequence ID" value="NZ_JBDPZN010000002.1"/>
</dbReference>
<dbReference type="InterPro" id="IPR018060">
    <property type="entry name" value="HTH_AraC"/>
</dbReference>
<evidence type="ECO:0000256" key="3">
    <source>
        <dbReference type="ARBA" id="ARBA00023163"/>
    </source>
</evidence>
<feature type="domain" description="HTH araC/xylS-type" evidence="4">
    <location>
        <begin position="207"/>
        <end position="306"/>
    </location>
</feature>
<accession>A0ABV0FMX0</accession>
<dbReference type="PANTHER" id="PTHR46796">
    <property type="entry name" value="HTH-TYPE TRANSCRIPTIONAL ACTIVATOR RHAS-RELATED"/>
    <property type="match status" value="1"/>
</dbReference>
<sequence>MKYVECNSIDVYIDNLNGLDVEATQVGSGRFFSTNRNVKLPLIEINHWRINTSILYHGALAQDKIYLSFPIERESQIIDGKVFGSDSILAVLPDEDLLVLHPKLVETMDFLIPLAVLQDYYKYQNLTDTLPSLKNLRNKTTFSNIENLKIKQLINYTLSVIDQVSQWNYLAAVDAQDTILVNILEILGESGGKKIICSSKHRVVVVKRALAAIHKEPKSNLTIVELSNICFCSIRTLEYSFKSILGCSPKAYLIKRRLNLIKHEIKCSPEKSISRIAIDFGVVNAGRFSNDYFMYFGEYPSDTRNK</sequence>
<dbReference type="SUPFAM" id="SSF46689">
    <property type="entry name" value="Homeodomain-like"/>
    <property type="match status" value="1"/>
</dbReference>
<dbReference type="InterPro" id="IPR050204">
    <property type="entry name" value="AraC_XylS_family_regulators"/>
</dbReference>
<protein>
    <submittedName>
        <fullName evidence="5">Helix-turn-helix domain-containing protein</fullName>
    </submittedName>
</protein>
<dbReference type="PROSITE" id="PS01124">
    <property type="entry name" value="HTH_ARAC_FAMILY_2"/>
    <property type="match status" value="1"/>
</dbReference>
<reference evidence="5 6" key="1">
    <citation type="submission" date="2024-05" db="EMBL/GenBank/DDBJ databases">
        <title>Genome sequencing of Marine Estuary Bacteria, Shewanella vesiculosa and S. baltica, and Pseudomonas syringae.</title>
        <authorList>
            <person name="Gurung A."/>
            <person name="Maclea K.S."/>
        </authorList>
    </citation>
    <scope>NUCLEOTIDE SEQUENCE [LARGE SCALE GENOMIC DNA]</scope>
    <source>
        <strain evidence="5 6">1A</strain>
    </source>
</reference>
<dbReference type="InterPro" id="IPR009057">
    <property type="entry name" value="Homeodomain-like_sf"/>
</dbReference>
<dbReference type="SMART" id="SM00342">
    <property type="entry name" value="HTH_ARAC"/>
    <property type="match status" value="1"/>
</dbReference>
<keyword evidence="2" id="KW-0238">DNA-binding</keyword>
<name>A0ABV0FMX0_9GAMM</name>
<evidence type="ECO:0000313" key="6">
    <source>
        <dbReference type="Proteomes" id="UP001477278"/>
    </source>
</evidence>
<keyword evidence="3" id="KW-0804">Transcription</keyword>
<evidence type="ECO:0000259" key="4">
    <source>
        <dbReference type="PROSITE" id="PS01124"/>
    </source>
</evidence>